<protein>
    <submittedName>
        <fullName evidence="2">Dynein assembly factor 1, axonemal</fullName>
    </submittedName>
</protein>
<dbReference type="EMBL" id="JRRC01440283">
    <property type="protein sequence ID" value="KHG05939.1"/>
    <property type="molecule type" value="Genomic_DNA"/>
</dbReference>
<reference evidence="3" key="1">
    <citation type="submission" date="2014-09" db="EMBL/GenBank/DDBJ databases">
        <authorList>
            <person name="Mudge J."/>
            <person name="Ramaraj T."/>
            <person name="Lindquist I.E."/>
            <person name="Bharti A.K."/>
            <person name="Sundararajan A."/>
            <person name="Cameron C.T."/>
            <person name="Woodward J.E."/>
            <person name="May G.D."/>
            <person name="Brubaker C."/>
            <person name="Broadhvest J."/>
            <person name="Wilkins T.A."/>
        </authorList>
    </citation>
    <scope>NUCLEOTIDE SEQUENCE</scope>
    <source>
        <strain evidence="3">cv. AKA8401</strain>
    </source>
</reference>
<evidence type="ECO:0000256" key="1">
    <source>
        <dbReference type="SAM" id="MobiDB-lite"/>
    </source>
</evidence>
<name>A0A0B0N2D7_GOSAR</name>
<dbReference type="Proteomes" id="UP000032142">
    <property type="component" value="Unassembled WGS sequence"/>
</dbReference>
<sequence length="266" mass="29538">MEIFSLDVDPSSEVIPMASPWINVDTAMTHGRVVYPCASHGHVDCPCGVALEKRYGGGGKSIREWHRCVESLEALILKQTGRVCTEVGRLYGVALSFACESYWKFPTETSGQLIALSPPSQSMSQDGMNVVKCWREGSRLRATYVIGDRAHRKYRGGSEQGEQAGPAPKWPSQYIGPLPIVILVEAETGHPMGWRRIEAVGEHRRIKGTRNGPKMEKMSQRMKSTRPGPPHTGRPHGRVNLAESKHDSHKWTTPPCHSNRLDHGLK</sequence>
<accession>A0A0B0N2D7</accession>
<evidence type="ECO:0000313" key="3">
    <source>
        <dbReference type="Proteomes" id="UP000032142"/>
    </source>
</evidence>
<dbReference type="AlphaFoldDB" id="A0A0B0N2D7"/>
<proteinExistence type="predicted"/>
<keyword evidence="3" id="KW-1185">Reference proteome</keyword>
<evidence type="ECO:0000313" key="2">
    <source>
        <dbReference type="EMBL" id="KHG05939.1"/>
    </source>
</evidence>
<gene>
    <name evidence="2" type="ORF">F383_32208</name>
</gene>
<organism evidence="2 3">
    <name type="scientific">Gossypium arboreum</name>
    <name type="common">Tree cotton</name>
    <name type="synonym">Gossypium nanking</name>
    <dbReference type="NCBI Taxonomy" id="29729"/>
    <lineage>
        <taxon>Eukaryota</taxon>
        <taxon>Viridiplantae</taxon>
        <taxon>Streptophyta</taxon>
        <taxon>Embryophyta</taxon>
        <taxon>Tracheophyta</taxon>
        <taxon>Spermatophyta</taxon>
        <taxon>Magnoliopsida</taxon>
        <taxon>eudicotyledons</taxon>
        <taxon>Gunneridae</taxon>
        <taxon>Pentapetalae</taxon>
        <taxon>rosids</taxon>
        <taxon>malvids</taxon>
        <taxon>Malvales</taxon>
        <taxon>Malvaceae</taxon>
        <taxon>Malvoideae</taxon>
        <taxon>Gossypium</taxon>
    </lineage>
</organism>
<comment type="caution">
    <text evidence="2">The sequence shown here is derived from an EMBL/GenBank/DDBJ whole genome shotgun (WGS) entry which is preliminary data.</text>
</comment>
<feature type="region of interest" description="Disordered" evidence="1">
    <location>
        <begin position="208"/>
        <end position="266"/>
    </location>
</feature>